<evidence type="ECO:0008006" key="5">
    <source>
        <dbReference type="Google" id="ProtNLM"/>
    </source>
</evidence>
<evidence type="ECO:0000313" key="3">
    <source>
        <dbReference type="EMBL" id="QDU05538.1"/>
    </source>
</evidence>
<protein>
    <recommendedName>
        <fullName evidence="5">DUF3150 domain-containing protein</fullName>
    </recommendedName>
</protein>
<feature type="region of interest" description="Disordered" evidence="2">
    <location>
        <begin position="1"/>
        <end position="26"/>
    </location>
</feature>
<keyword evidence="1" id="KW-0175">Coiled coil</keyword>
<reference evidence="3 4" key="1">
    <citation type="submission" date="2019-02" db="EMBL/GenBank/DDBJ databases">
        <title>Deep-cultivation of Planctomycetes and their phenomic and genomic characterization uncovers novel biology.</title>
        <authorList>
            <person name="Wiegand S."/>
            <person name="Jogler M."/>
            <person name="Boedeker C."/>
            <person name="Pinto D."/>
            <person name="Vollmers J."/>
            <person name="Rivas-Marin E."/>
            <person name="Kohn T."/>
            <person name="Peeters S.H."/>
            <person name="Heuer A."/>
            <person name="Rast P."/>
            <person name="Oberbeckmann S."/>
            <person name="Bunk B."/>
            <person name="Jeske O."/>
            <person name="Meyerdierks A."/>
            <person name="Storesund J.E."/>
            <person name="Kallscheuer N."/>
            <person name="Luecker S."/>
            <person name="Lage O.M."/>
            <person name="Pohl T."/>
            <person name="Merkel B.J."/>
            <person name="Hornburger P."/>
            <person name="Mueller R.-W."/>
            <person name="Bruemmer F."/>
            <person name="Labrenz M."/>
            <person name="Spormann A.M."/>
            <person name="Op den Camp H."/>
            <person name="Overmann J."/>
            <person name="Amann R."/>
            <person name="Jetten M.S.M."/>
            <person name="Mascher T."/>
            <person name="Medema M.H."/>
            <person name="Devos D.P."/>
            <person name="Kaster A.-K."/>
            <person name="Ovreas L."/>
            <person name="Rohde M."/>
            <person name="Galperin M.Y."/>
            <person name="Jogler C."/>
        </authorList>
    </citation>
    <scope>NUCLEOTIDE SEQUENCE [LARGE SCALE GENOMIC DNA]</scope>
    <source>
        <strain evidence="3 4">V6</strain>
    </source>
</reference>
<sequence length="342" mass="38965">MESGRKAERSANSPVIPAETKPDFNQGETTTMATIEEVETHHDPIDRLRATMCATRVSFEWFGTRKSLTRDQKAQAAESFGAEGEFLSAGKKLLDTGHPRFRAVSAVRNQVRKYWTSVSLPFPEPGIRLLRQDALNTFQEQMHRFTEELAEAVAELDEQYLSLKAAARERLGSLFNDDDYPTTLVGLFEVTWEFPSIEPPNYLRQLNPELYEQECQRVQSRFEEAVRLAEDAFLDELSKLVSHLTDRLSGQADGRPKVFRDSAIGNLHEFFERFRSLNVRSNEQLDALVSQCQNIVEGIQPQELRKRDALRQQVASDLSGVQAALDGLLVDRPRRQIIRTPK</sequence>
<feature type="coiled-coil region" evidence="1">
    <location>
        <begin position="135"/>
        <end position="166"/>
    </location>
</feature>
<accession>A0A517WJX3</accession>
<dbReference type="Proteomes" id="UP000320722">
    <property type="component" value="Chromosome"/>
</dbReference>
<evidence type="ECO:0000313" key="4">
    <source>
        <dbReference type="Proteomes" id="UP000320722"/>
    </source>
</evidence>
<proteinExistence type="predicted"/>
<evidence type="ECO:0000256" key="1">
    <source>
        <dbReference type="SAM" id="Coils"/>
    </source>
</evidence>
<evidence type="ECO:0000256" key="2">
    <source>
        <dbReference type="SAM" id="MobiDB-lite"/>
    </source>
</evidence>
<organism evidence="3 4">
    <name type="scientific">Gimesia chilikensis</name>
    <dbReference type="NCBI Taxonomy" id="2605989"/>
    <lineage>
        <taxon>Bacteria</taxon>
        <taxon>Pseudomonadati</taxon>
        <taxon>Planctomycetota</taxon>
        <taxon>Planctomycetia</taxon>
        <taxon>Planctomycetales</taxon>
        <taxon>Planctomycetaceae</taxon>
        <taxon>Gimesia</taxon>
    </lineage>
</organism>
<dbReference type="EMBL" id="CP036347">
    <property type="protein sequence ID" value="QDU05538.1"/>
    <property type="molecule type" value="Genomic_DNA"/>
</dbReference>
<dbReference type="AlphaFoldDB" id="A0A517WJX3"/>
<name>A0A517WJX3_9PLAN</name>
<gene>
    <name evidence="3" type="ORF">V6x_52770</name>
</gene>